<dbReference type="OrthoDB" id="9972728at2759"/>
<dbReference type="InterPro" id="IPR036823">
    <property type="entry name" value="Ribosomal_uS7_dom_sf"/>
</dbReference>
<sequence>MLSTLRLASRRALPRIFPSHARAITTDTAAKQREEAMGILGNIVDPFATPAPGPAAPKPKLDLENMHHHVPAAESPLLQFLTTMIMKHGEYAKAQRIVSNMLLHVRAMTGSPPMPIVEQAIMAAAPAVKSRKRKQRGGKSSMVPLPLNERQRIHMALKWIRDQVIHEKKARGAPGKKYEERLAREMIAIVRGTSPVLAEKKKTHEEAMVNRGSLAKR</sequence>
<gene>
    <name evidence="5" type="ORF">HYPSUDRAFT_205875</name>
</gene>
<reference evidence="6" key="1">
    <citation type="submission" date="2014-04" db="EMBL/GenBank/DDBJ databases">
        <title>Evolutionary Origins and Diversification of the Mycorrhizal Mutualists.</title>
        <authorList>
            <consortium name="DOE Joint Genome Institute"/>
            <consortium name="Mycorrhizal Genomics Consortium"/>
            <person name="Kohler A."/>
            <person name="Kuo A."/>
            <person name="Nagy L.G."/>
            <person name="Floudas D."/>
            <person name="Copeland A."/>
            <person name="Barry K.W."/>
            <person name="Cichocki N."/>
            <person name="Veneault-Fourrey C."/>
            <person name="LaButti K."/>
            <person name="Lindquist E.A."/>
            <person name="Lipzen A."/>
            <person name="Lundell T."/>
            <person name="Morin E."/>
            <person name="Murat C."/>
            <person name="Riley R."/>
            <person name="Ohm R."/>
            <person name="Sun H."/>
            <person name="Tunlid A."/>
            <person name="Henrissat B."/>
            <person name="Grigoriev I.V."/>
            <person name="Hibbett D.S."/>
            <person name="Martin F."/>
        </authorList>
    </citation>
    <scope>NUCLEOTIDE SEQUENCE [LARGE SCALE GENOMIC DNA]</scope>
    <source>
        <strain evidence="6">FD-334 SS-4</strain>
    </source>
</reference>
<dbReference type="OMA" id="EVHKYAM"/>
<dbReference type="AlphaFoldDB" id="A0A0D2NM67"/>
<organism evidence="5 6">
    <name type="scientific">Hypholoma sublateritium (strain FD-334 SS-4)</name>
    <dbReference type="NCBI Taxonomy" id="945553"/>
    <lineage>
        <taxon>Eukaryota</taxon>
        <taxon>Fungi</taxon>
        <taxon>Dikarya</taxon>
        <taxon>Basidiomycota</taxon>
        <taxon>Agaricomycotina</taxon>
        <taxon>Agaricomycetes</taxon>
        <taxon>Agaricomycetidae</taxon>
        <taxon>Agaricales</taxon>
        <taxon>Agaricineae</taxon>
        <taxon>Strophariaceae</taxon>
        <taxon>Hypholoma</taxon>
    </lineage>
</organism>
<evidence type="ECO:0000313" key="6">
    <source>
        <dbReference type="Proteomes" id="UP000054270"/>
    </source>
</evidence>
<dbReference type="Pfam" id="PF00177">
    <property type="entry name" value="Ribosomal_S7"/>
    <property type="match status" value="1"/>
</dbReference>
<evidence type="ECO:0000259" key="4">
    <source>
        <dbReference type="Pfam" id="PF00177"/>
    </source>
</evidence>
<dbReference type="InterPro" id="IPR023798">
    <property type="entry name" value="Ribosomal_uS7_dom"/>
</dbReference>
<dbReference type="GO" id="GO:0005840">
    <property type="term" value="C:ribosome"/>
    <property type="evidence" value="ECO:0007669"/>
    <property type="project" value="UniProtKB-KW"/>
</dbReference>
<accession>A0A0D2NM67</accession>
<evidence type="ECO:0000256" key="1">
    <source>
        <dbReference type="ARBA" id="ARBA00007151"/>
    </source>
</evidence>
<proteinExistence type="inferred from homology"/>
<evidence type="ECO:0000256" key="2">
    <source>
        <dbReference type="ARBA" id="ARBA00022980"/>
    </source>
</evidence>
<dbReference type="InterPro" id="IPR047988">
    <property type="entry name" value="Ribosomal_uS7m_fungi"/>
</dbReference>
<dbReference type="PANTHER" id="PTHR11205">
    <property type="entry name" value="RIBOSOMAL PROTEIN S7"/>
    <property type="match status" value="1"/>
</dbReference>
<dbReference type="CDD" id="cd14868">
    <property type="entry name" value="uS7_Mitochondria_Fungi"/>
    <property type="match status" value="1"/>
</dbReference>
<keyword evidence="2" id="KW-0689">Ribosomal protein</keyword>
<protein>
    <recommendedName>
        <fullName evidence="4">Small ribosomal subunit protein uS7 domain-containing protein</fullName>
    </recommendedName>
</protein>
<dbReference type="GO" id="GO:1990904">
    <property type="term" value="C:ribonucleoprotein complex"/>
    <property type="evidence" value="ECO:0007669"/>
    <property type="project" value="UniProtKB-KW"/>
</dbReference>
<dbReference type="STRING" id="945553.A0A0D2NM67"/>
<dbReference type="InterPro" id="IPR000235">
    <property type="entry name" value="Ribosomal_uS7"/>
</dbReference>
<comment type="similarity">
    <text evidence="1">Belongs to the universal ribosomal protein uS7 family.</text>
</comment>
<dbReference type="Proteomes" id="UP000054270">
    <property type="component" value="Unassembled WGS sequence"/>
</dbReference>
<feature type="domain" description="Small ribosomal subunit protein uS7" evidence="4">
    <location>
        <begin position="71"/>
        <end position="211"/>
    </location>
</feature>
<dbReference type="Gene3D" id="1.10.455.10">
    <property type="entry name" value="Ribosomal protein S7 domain"/>
    <property type="match status" value="1"/>
</dbReference>
<keyword evidence="3" id="KW-0687">Ribonucleoprotein</keyword>
<keyword evidence="6" id="KW-1185">Reference proteome</keyword>
<evidence type="ECO:0000313" key="5">
    <source>
        <dbReference type="EMBL" id="KJA17766.1"/>
    </source>
</evidence>
<evidence type="ECO:0000256" key="3">
    <source>
        <dbReference type="ARBA" id="ARBA00023274"/>
    </source>
</evidence>
<name>A0A0D2NM67_HYPSF</name>
<dbReference type="GO" id="GO:0006412">
    <property type="term" value="P:translation"/>
    <property type="evidence" value="ECO:0007669"/>
    <property type="project" value="InterPro"/>
</dbReference>
<dbReference type="SUPFAM" id="SSF47973">
    <property type="entry name" value="Ribosomal protein S7"/>
    <property type="match status" value="1"/>
</dbReference>
<dbReference type="EMBL" id="KN817598">
    <property type="protein sequence ID" value="KJA17766.1"/>
    <property type="molecule type" value="Genomic_DNA"/>
</dbReference>